<dbReference type="EC" id="2.7.7.48" evidence="1"/>
<keyword evidence="1" id="KW-0548">Nucleotidyltransferase</keyword>
<dbReference type="GO" id="GO:0003723">
    <property type="term" value="F:RNA binding"/>
    <property type="evidence" value="ECO:0007669"/>
    <property type="project" value="UniProtKB-KW"/>
</dbReference>
<organism evidence="3 4">
    <name type="scientific">Collybiopsis confluens</name>
    <dbReference type="NCBI Taxonomy" id="2823264"/>
    <lineage>
        <taxon>Eukaryota</taxon>
        <taxon>Fungi</taxon>
        <taxon>Dikarya</taxon>
        <taxon>Basidiomycota</taxon>
        <taxon>Agaricomycotina</taxon>
        <taxon>Agaricomycetes</taxon>
        <taxon>Agaricomycetidae</taxon>
        <taxon>Agaricales</taxon>
        <taxon>Marasmiineae</taxon>
        <taxon>Omphalotaceae</taxon>
        <taxon>Collybiopsis</taxon>
    </lineage>
</organism>
<comment type="similarity">
    <text evidence="1">Belongs to the RdRP family.</text>
</comment>
<dbReference type="AlphaFoldDB" id="A0A8H5MD28"/>
<gene>
    <name evidence="3" type="ORF">D9757_003479</name>
</gene>
<reference evidence="3 4" key="1">
    <citation type="journal article" date="2020" name="ISME J.">
        <title>Uncovering the hidden diversity of litter-decomposition mechanisms in mushroom-forming fungi.</title>
        <authorList>
            <person name="Floudas D."/>
            <person name="Bentzer J."/>
            <person name="Ahren D."/>
            <person name="Johansson T."/>
            <person name="Persson P."/>
            <person name="Tunlid A."/>
        </authorList>
    </citation>
    <scope>NUCLEOTIDE SEQUENCE [LARGE SCALE GENOMIC DNA]</scope>
    <source>
        <strain evidence="3 4">CBS 406.79</strain>
    </source>
</reference>
<dbReference type="Proteomes" id="UP000518752">
    <property type="component" value="Unassembled WGS sequence"/>
</dbReference>
<evidence type="ECO:0000313" key="4">
    <source>
        <dbReference type="Proteomes" id="UP000518752"/>
    </source>
</evidence>
<accession>A0A8H5MD28</accession>
<keyword evidence="4" id="KW-1185">Reference proteome</keyword>
<comment type="catalytic activity">
    <reaction evidence="1">
        <text>RNA(n) + a ribonucleoside 5'-triphosphate = RNA(n+1) + diphosphate</text>
        <dbReference type="Rhea" id="RHEA:21248"/>
        <dbReference type="Rhea" id="RHEA-COMP:14527"/>
        <dbReference type="Rhea" id="RHEA-COMP:17342"/>
        <dbReference type="ChEBI" id="CHEBI:33019"/>
        <dbReference type="ChEBI" id="CHEBI:61557"/>
        <dbReference type="ChEBI" id="CHEBI:140395"/>
        <dbReference type="EC" id="2.7.7.48"/>
    </reaction>
</comment>
<evidence type="ECO:0000256" key="1">
    <source>
        <dbReference type="RuleBase" id="RU363098"/>
    </source>
</evidence>
<evidence type="ECO:0000259" key="2">
    <source>
        <dbReference type="Pfam" id="PF05183"/>
    </source>
</evidence>
<dbReference type="PANTHER" id="PTHR23079:SF55">
    <property type="entry name" value="RNA-DIRECTED RNA POLYMERASE"/>
    <property type="match status" value="1"/>
</dbReference>
<name>A0A8H5MD28_9AGAR</name>
<sequence length="296" mass="33675">MEIFVNNIDTSLSKYDVKQLHAVLLKEFRSGPGYRDFQKERINFEVHLDGGKDGRPHMGKGALTLPSTEIARHFLSEYGWKSECRDFGGPPPKKCIMSVSMKASYHPPKLAVVEQITRLPYRDPAVAEREDNERATLNNSTVNISQIQFGCIARDQALSEHTVWFLREFYDDQRNCMVDSDTIIRRIGTFDNLELRRCPALYGARISQAFTATEASLVEVEGTLTLGDVITDDGEYNFTDGVGTMSHAFAERVFYELRYSSAQADGSCCFRFPNPIRRFQRDAQYRLHPAGGRYLC</sequence>
<comment type="caution">
    <text evidence="3">The sequence shown here is derived from an EMBL/GenBank/DDBJ whole genome shotgun (WGS) entry which is preliminary data.</text>
</comment>
<dbReference type="Pfam" id="PF05183">
    <property type="entry name" value="RdRP"/>
    <property type="match status" value="1"/>
</dbReference>
<dbReference type="GO" id="GO:0031380">
    <property type="term" value="C:nuclear RNA-directed RNA polymerase complex"/>
    <property type="evidence" value="ECO:0007669"/>
    <property type="project" value="TreeGrafter"/>
</dbReference>
<dbReference type="EMBL" id="JAACJN010000023">
    <property type="protein sequence ID" value="KAF5389226.1"/>
    <property type="molecule type" value="Genomic_DNA"/>
</dbReference>
<evidence type="ECO:0000313" key="3">
    <source>
        <dbReference type="EMBL" id="KAF5389226.1"/>
    </source>
</evidence>
<dbReference type="OrthoDB" id="6513042at2759"/>
<protein>
    <recommendedName>
        <fullName evidence="1">RNA-dependent RNA polymerase</fullName>
        <ecNumber evidence="1">2.7.7.48</ecNumber>
    </recommendedName>
</protein>
<keyword evidence="1" id="KW-0696">RNA-directed RNA polymerase</keyword>
<dbReference type="GO" id="GO:0030422">
    <property type="term" value="P:siRNA processing"/>
    <property type="evidence" value="ECO:0007669"/>
    <property type="project" value="TreeGrafter"/>
</dbReference>
<feature type="domain" description="RDRP core" evidence="2">
    <location>
        <begin position="139"/>
        <end position="271"/>
    </location>
</feature>
<keyword evidence="1" id="KW-0694">RNA-binding</keyword>
<dbReference type="PANTHER" id="PTHR23079">
    <property type="entry name" value="RNA-DEPENDENT RNA POLYMERASE"/>
    <property type="match status" value="1"/>
</dbReference>
<proteinExistence type="inferred from homology"/>
<dbReference type="InterPro" id="IPR057596">
    <property type="entry name" value="RDRP_core"/>
</dbReference>
<dbReference type="InterPro" id="IPR007855">
    <property type="entry name" value="RDRP"/>
</dbReference>
<dbReference type="GO" id="GO:0003968">
    <property type="term" value="F:RNA-directed RNA polymerase activity"/>
    <property type="evidence" value="ECO:0007669"/>
    <property type="project" value="UniProtKB-KW"/>
</dbReference>
<keyword evidence="1" id="KW-0808">Transferase</keyword>